<dbReference type="PANTHER" id="PTHR33591">
    <property type="entry name" value="BETA-CAROTENE ISOMERASE D27"/>
    <property type="match status" value="1"/>
</dbReference>
<proteinExistence type="predicted"/>
<dbReference type="OrthoDB" id="416096at2759"/>
<dbReference type="GO" id="GO:0005506">
    <property type="term" value="F:iron ion binding"/>
    <property type="evidence" value="ECO:0007669"/>
    <property type="project" value="InterPro"/>
</dbReference>
<sequence>MGKGLRGVDKKAGEVSKPNYQPGPIDDLLLKFFRRKMAEEVGWDSQKPGYDGLMEAVNQLMMKGSKQEIEQTAVRVLRSLFPPSLPELFQLIITPIGGGKPAAMMLARATALLCQWLMGRCTVNSVDLPDGSSSTTGVFVERCKYLEESKCVGVCINTCKLPTQTFFRNYMGVPLLMEPNFQDYSCQFKFGVAPPEPAEDKTLLEPCLEICPNATRRRELSTRASAMQCPKA</sequence>
<evidence type="ECO:0000313" key="3">
    <source>
        <dbReference type="Proteomes" id="UP000663760"/>
    </source>
</evidence>
<gene>
    <name evidence="2" type="ORF">SI8410_01000649</name>
</gene>
<evidence type="ECO:0000259" key="1">
    <source>
        <dbReference type="Pfam" id="PF13225"/>
    </source>
</evidence>
<evidence type="ECO:0000313" key="2">
    <source>
        <dbReference type="EMBL" id="CAA7388408.1"/>
    </source>
</evidence>
<dbReference type="EMBL" id="LR746264">
    <property type="protein sequence ID" value="CAA7388408.1"/>
    <property type="molecule type" value="Genomic_DNA"/>
</dbReference>
<dbReference type="Pfam" id="PF13225">
    <property type="entry name" value="D27-like_C"/>
    <property type="match status" value="1"/>
</dbReference>
<dbReference type="Proteomes" id="UP000663760">
    <property type="component" value="Chromosome 1"/>
</dbReference>
<keyword evidence="3" id="KW-1185">Reference proteome</keyword>
<dbReference type="AlphaFoldDB" id="A0A7I8JX36"/>
<feature type="domain" description="Beta-carotene isomerase D27-like C-terminal" evidence="1">
    <location>
        <begin position="116"/>
        <end position="197"/>
    </location>
</feature>
<dbReference type="PANTHER" id="PTHR33591:SF2">
    <property type="entry name" value="BETA-CAROTENE ISOMERASE D27"/>
    <property type="match status" value="1"/>
</dbReference>
<protein>
    <recommendedName>
        <fullName evidence="1">Beta-carotene isomerase D27-like C-terminal domain-containing protein</fullName>
    </recommendedName>
</protein>
<reference evidence="2" key="1">
    <citation type="submission" date="2020-02" db="EMBL/GenBank/DDBJ databases">
        <authorList>
            <person name="Scholz U."/>
            <person name="Mascher M."/>
            <person name="Fiebig A."/>
        </authorList>
    </citation>
    <scope>NUCLEOTIDE SEQUENCE</scope>
</reference>
<accession>A0A7I8JX36</accession>
<dbReference type="InterPro" id="IPR038938">
    <property type="entry name" value="D27-like"/>
</dbReference>
<dbReference type="InterPro" id="IPR025114">
    <property type="entry name" value="D27-like_C"/>
</dbReference>
<name>A0A7I8JX36_SPIIN</name>
<organism evidence="2 3">
    <name type="scientific">Spirodela intermedia</name>
    <name type="common">Intermediate duckweed</name>
    <dbReference type="NCBI Taxonomy" id="51605"/>
    <lineage>
        <taxon>Eukaryota</taxon>
        <taxon>Viridiplantae</taxon>
        <taxon>Streptophyta</taxon>
        <taxon>Embryophyta</taxon>
        <taxon>Tracheophyta</taxon>
        <taxon>Spermatophyta</taxon>
        <taxon>Magnoliopsida</taxon>
        <taxon>Liliopsida</taxon>
        <taxon>Araceae</taxon>
        <taxon>Lemnoideae</taxon>
        <taxon>Spirodela</taxon>
    </lineage>
</organism>